<evidence type="ECO:0000313" key="2">
    <source>
        <dbReference type="EMBL" id="RNE95413.1"/>
    </source>
</evidence>
<evidence type="ECO:0000313" key="3">
    <source>
        <dbReference type="Proteomes" id="UP000284403"/>
    </source>
</evidence>
<gene>
    <name evidence="2" type="ORF">Tco025E_10029</name>
</gene>
<reference evidence="2 3" key="1">
    <citation type="journal article" date="2018" name="BMC Genomics">
        <title>Genomic comparison of Trypanosoma conorhini and Trypanosoma rangeli to Trypanosoma cruzi strains of high and low virulence.</title>
        <authorList>
            <person name="Bradwell K.R."/>
            <person name="Koparde V.N."/>
            <person name="Matveyev A.V."/>
            <person name="Serrano M.G."/>
            <person name="Alves J.M."/>
            <person name="Parikh H."/>
            <person name="Huang B."/>
            <person name="Lee V."/>
            <person name="Espinosa-Alvarez O."/>
            <person name="Ortiz P.A."/>
            <person name="Costa-Martins A.G."/>
            <person name="Teixeira M.M."/>
            <person name="Buck G.A."/>
        </authorList>
    </citation>
    <scope>NUCLEOTIDE SEQUENCE [LARGE SCALE GENOMIC DNA]</scope>
    <source>
        <strain evidence="2 3">025E</strain>
    </source>
</reference>
<name>A0A3R7LXD3_9TRYP</name>
<proteinExistence type="predicted"/>
<protein>
    <submittedName>
        <fullName evidence="2">Kinetoplast DNA-associated protein</fullName>
    </submittedName>
</protein>
<dbReference type="RefSeq" id="XP_029223051.1">
    <property type="nucleotide sequence ID" value="XM_029376821.1"/>
</dbReference>
<dbReference type="AlphaFoldDB" id="A0A3R7LXD3"/>
<accession>A0A3R7LXD3</accession>
<dbReference type="OrthoDB" id="267969at2759"/>
<dbReference type="GeneID" id="40323640"/>
<sequence length="368" mass="38991">MLLGWFAEAALVSRDAGGGATTTDAVTGVQRLAATEADAHRREREECRAEVTREAAQLPLVEAGCTLVAENVRPVVAAATPVGESEHALSDAEPAAAELEGPSQAQPSPSAVADVVLDPTFAEVSRPCSAPGAKKGGDSSAAMTEAATAYLLERAGAAIEAMGEAGDLSYSTLEVKLRRGLLEAVSTPVSRPGEVTEEWRAGLWALAERVAADFIFFASKQKLRGVDESIWHGEAFLTPEEVAARALAAVTPRRCFEDLQPSDLRFLVHHYVELARNGTLNEDVYREARLCENLFERRDENVASTLPPPVCRGGSARKIGASSGGRSALAVNQRRAGLTQLVLGHALDNLLEDTVADTARWVASLVAT</sequence>
<evidence type="ECO:0000256" key="1">
    <source>
        <dbReference type="SAM" id="MobiDB-lite"/>
    </source>
</evidence>
<keyword evidence="3" id="KW-1185">Reference proteome</keyword>
<dbReference type="EMBL" id="MKKU01001440">
    <property type="protein sequence ID" value="RNE95413.1"/>
    <property type="molecule type" value="Genomic_DNA"/>
</dbReference>
<comment type="caution">
    <text evidence="2">The sequence shown here is derived from an EMBL/GenBank/DDBJ whole genome shotgun (WGS) entry which is preliminary data.</text>
</comment>
<dbReference type="Proteomes" id="UP000284403">
    <property type="component" value="Unassembled WGS sequence"/>
</dbReference>
<feature type="region of interest" description="Disordered" evidence="1">
    <location>
        <begin position="84"/>
        <end position="110"/>
    </location>
</feature>
<organism evidence="2 3">
    <name type="scientific">Trypanosoma conorhini</name>
    <dbReference type="NCBI Taxonomy" id="83891"/>
    <lineage>
        <taxon>Eukaryota</taxon>
        <taxon>Discoba</taxon>
        <taxon>Euglenozoa</taxon>
        <taxon>Kinetoplastea</taxon>
        <taxon>Metakinetoplastina</taxon>
        <taxon>Trypanosomatida</taxon>
        <taxon>Trypanosomatidae</taxon>
        <taxon>Trypanosoma</taxon>
    </lineage>
</organism>